<dbReference type="Proteomes" id="UP001310890">
    <property type="component" value="Unassembled WGS sequence"/>
</dbReference>
<reference evidence="2" key="1">
    <citation type="submission" date="2023-08" db="EMBL/GenBank/DDBJ databases">
        <title>Black Yeasts Isolated from many extreme environments.</title>
        <authorList>
            <person name="Coleine C."/>
            <person name="Stajich J.E."/>
            <person name="Selbmann L."/>
        </authorList>
    </citation>
    <scope>NUCLEOTIDE SEQUENCE</scope>
    <source>
        <strain evidence="2">CCFEE 5401</strain>
    </source>
</reference>
<dbReference type="PANTHER" id="PTHR40132">
    <property type="entry name" value="PRE-MRNA-SPLICING FACTOR 38B"/>
    <property type="match status" value="1"/>
</dbReference>
<evidence type="ECO:0008006" key="4">
    <source>
        <dbReference type="Google" id="ProtNLM"/>
    </source>
</evidence>
<feature type="compositionally biased region" description="Basic and acidic residues" evidence="1">
    <location>
        <begin position="60"/>
        <end position="112"/>
    </location>
</feature>
<feature type="compositionally biased region" description="Basic and acidic residues" evidence="1">
    <location>
        <begin position="339"/>
        <end position="351"/>
    </location>
</feature>
<dbReference type="PANTHER" id="PTHR40132:SF1">
    <property type="entry name" value="PRE-MRNA-SPLICING FACTOR 38B"/>
    <property type="match status" value="1"/>
</dbReference>
<protein>
    <recommendedName>
        <fullName evidence="4">Pre-mRNA-splicing factor 38B</fullName>
    </recommendedName>
</protein>
<name>A0AAN7YHT1_9PEZI</name>
<evidence type="ECO:0000256" key="1">
    <source>
        <dbReference type="SAM" id="MobiDB-lite"/>
    </source>
</evidence>
<dbReference type="EMBL" id="JAVRRL010000016">
    <property type="protein sequence ID" value="KAK5114675.1"/>
    <property type="molecule type" value="Genomic_DNA"/>
</dbReference>
<accession>A0AAN7YHT1</accession>
<feature type="region of interest" description="Disordered" evidence="1">
    <location>
        <begin position="339"/>
        <end position="361"/>
    </location>
</feature>
<feature type="region of interest" description="Disordered" evidence="1">
    <location>
        <begin position="22"/>
        <end position="279"/>
    </location>
</feature>
<sequence length="361" mass="41189">MPTTGTLKNEEDNDSYLISLLKRDASEANKNRYSTSGLVSRKRPKDAPKPNTRFLGNLVREVDSHNAALKAREEEESSVRLKRSRREECVGLESEKDRDRGGKRVRIDERKGRWANALSGLGGGRGQRLKSRDGREEDMRAARREKSHKEEPKSSGKSDEEERNIRRDKSRPPEQRRKRQRRSSSHDLNKSLLPQPSETRYKRRASPPRRECRDTPSSPEDPLERFLGPRPPPENLPRGRGALKSSAIDARFASGYDPRTDTLPADGVDDPQKEERGDDWDMALEALRDRMKWRTKGAERLRAAGFTEDEVGSFIVKGDGSGEREKGVEDVRWKGRGEAREWDRGKTEHGEGITVKAEWAK</sequence>
<evidence type="ECO:0000313" key="3">
    <source>
        <dbReference type="Proteomes" id="UP001310890"/>
    </source>
</evidence>
<gene>
    <name evidence="2" type="ORF">LTR62_002248</name>
</gene>
<comment type="caution">
    <text evidence="2">The sequence shown here is derived from an EMBL/GenBank/DDBJ whole genome shotgun (WGS) entry which is preliminary data.</text>
</comment>
<feature type="compositionally biased region" description="Basic and acidic residues" evidence="1">
    <location>
        <begin position="130"/>
        <end position="175"/>
    </location>
</feature>
<proteinExistence type="predicted"/>
<dbReference type="AlphaFoldDB" id="A0AAN7YHT1"/>
<evidence type="ECO:0000313" key="2">
    <source>
        <dbReference type="EMBL" id="KAK5114675.1"/>
    </source>
</evidence>
<organism evidence="2 3">
    <name type="scientific">Meristemomyces frigidus</name>
    <dbReference type="NCBI Taxonomy" id="1508187"/>
    <lineage>
        <taxon>Eukaryota</taxon>
        <taxon>Fungi</taxon>
        <taxon>Dikarya</taxon>
        <taxon>Ascomycota</taxon>
        <taxon>Pezizomycotina</taxon>
        <taxon>Dothideomycetes</taxon>
        <taxon>Dothideomycetidae</taxon>
        <taxon>Mycosphaerellales</taxon>
        <taxon>Teratosphaeriaceae</taxon>
        <taxon>Meristemomyces</taxon>
    </lineage>
</organism>